<dbReference type="InterPro" id="IPR029052">
    <property type="entry name" value="Metallo-depent_PP-like"/>
</dbReference>
<comment type="caution">
    <text evidence="4">The sequence shown here is derived from an EMBL/GenBank/DDBJ whole genome shotgun (WGS) entry which is preliminary data.</text>
</comment>
<accession>A0ABU4VMX5</accession>
<evidence type="ECO:0000256" key="1">
    <source>
        <dbReference type="ARBA" id="ARBA00008950"/>
    </source>
</evidence>
<organism evidence="4 5">
    <name type="scientific">Patulibacter brassicae</name>
    <dbReference type="NCBI Taxonomy" id="1705717"/>
    <lineage>
        <taxon>Bacteria</taxon>
        <taxon>Bacillati</taxon>
        <taxon>Actinomycetota</taxon>
        <taxon>Thermoleophilia</taxon>
        <taxon>Solirubrobacterales</taxon>
        <taxon>Patulibacteraceae</taxon>
        <taxon>Patulibacter</taxon>
    </lineage>
</organism>
<dbReference type="EMBL" id="JAXAVX010000005">
    <property type="protein sequence ID" value="MDX8152296.1"/>
    <property type="molecule type" value="Genomic_DNA"/>
</dbReference>
<dbReference type="EC" id="3.1.4.-" evidence="2"/>
<name>A0ABU4VMX5_9ACTN</name>
<gene>
    <name evidence="4" type="ORF">SK069_11865</name>
</gene>
<evidence type="ECO:0000313" key="4">
    <source>
        <dbReference type="EMBL" id="MDX8152296.1"/>
    </source>
</evidence>
<dbReference type="InterPro" id="IPR024654">
    <property type="entry name" value="Calcineurin-like_PHP_lpxH"/>
</dbReference>
<dbReference type="Proteomes" id="UP001277761">
    <property type="component" value="Unassembled WGS sequence"/>
</dbReference>
<evidence type="ECO:0000313" key="5">
    <source>
        <dbReference type="Proteomes" id="UP001277761"/>
    </source>
</evidence>
<keyword evidence="2" id="KW-0479">Metal-binding</keyword>
<evidence type="ECO:0000259" key="3">
    <source>
        <dbReference type="Pfam" id="PF12850"/>
    </source>
</evidence>
<comment type="similarity">
    <text evidence="1 2">Belongs to the metallophosphoesterase superfamily. YfcE family.</text>
</comment>
<dbReference type="NCBIfam" id="TIGR00040">
    <property type="entry name" value="yfcE"/>
    <property type="match status" value="1"/>
</dbReference>
<dbReference type="PANTHER" id="PTHR11124">
    <property type="entry name" value="VACUOLAR SORTING PROTEIN VPS29"/>
    <property type="match status" value="1"/>
</dbReference>
<dbReference type="RefSeq" id="WP_319954451.1">
    <property type="nucleotide sequence ID" value="NZ_JAXAVX010000005.1"/>
</dbReference>
<sequence length="179" mass="19169">MTPLAPSEDGGDPAPRRVALISDTHFPRRGSTLPEVVLDALRAADAIVHAGDVCDAPTLAALRELGPPLHAVLGNNDAALAGELPEVLTLPVAGGRQVAVVHDAGPAQGRLNRMRKRFPDHDAVIFGHSHVPLHEQDGDFQIFNPGSPTDRRGRWPVHTFGMLEAGDDGLRFTLLDVER</sequence>
<dbReference type="Pfam" id="PF12850">
    <property type="entry name" value="Metallophos_2"/>
    <property type="match status" value="1"/>
</dbReference>
<comment type="cofactor">
    <cofactor evidence="2">
        <name>a divalent metal cation</name>
        <dbReference type="ChEBI" id="CHEBI:60240"/>
    </cofactor>
</comment>
<keyword evidence="5" id="KW-1185">Reference proteome</keyword>
<dbReference type="Gene3D" id="3.60.21.10">
    <property type="match status" value="1"/>
</dbReference>
<proteinExistence type="inferred from homology"/>
<dbReference type="InterPro" id="IPR000979">
    <property type="entry name" value="Phosphodiesterase_MJ0936/Vps29"/>
</dbReference>
<feature type="domain" description="Calcineurin-like phosphoesterase" evidence="3">
    <location>
        <begin position="17"/>
        <end position="165"/>
    </location>
</feature>
<reference evidence="4 5" key="1">
    <citation type="submission" date="2023-11" db="EMBL/GenBank/DDBJ databases">
        <authorList>
            <person name="Xu M."/>
            <person name="Jiang T."/>
        </authorList>
    </citation>
    <scope>NUCLEOTIDE SEQUENCE [LARGE SCALE GENOMIC DNA]</scope>
    <source>
        <strain evidence="4 5">SD</strain>
    </source>
</reference>
<protein>
    <recommendedName>
        <fullName evidence="2">Phosphoesterase</fullName>
        <ecNumber evidence="2">3.1.4.-</ecNumber>
    </recommendedName>
</protein>
<evidence type="ECO:0000256" key="2">
    <source>
        <dbReference type="RuleBase" id="RU362039"/>
    </source>
</evidence>
<dbReference type="SUPFAM" id="SSF56300">
    <property type="entry name" value="Metallo-dependent phosphatases"/>
    <property type="match status" value="1"/>
</dbReference>